<evidence type="ECO:0000256" key="1">
    <source>
        <dbReference type="ARBA" id="ARBA00004123"/>
    </source>
</evidence>
<evidence type="ECO:0000256" key="12">
    <source>
        <dbReference type="ARBA" id="ARBA00045808"/>
    </source>
</evidence>
<dbReference type="GO" id="GO:0005886">
    <property type="term" value="C:plasma membrane"/>
    <property type="evidence" value="ECO:0007669"/>
    <property type="project" value="UniProtKB-SubCell"/>
</dbReference>
<sequence length="174" mass="20236">MHVLEARNAIISNYEVYQLIQEEQQRQSTQQKANPSLKFTENLMTVQYETIKYLKTTPSETQSPEQIAGFMEKFKQYNLTKYEKLQILNHRPKSLVELYILIEECFGRYSDDDLNQMLEDIYQTLPREDDEVAEEVGTEGEVAEEEGGDQGDEMAVEEEEGDNTTTEETKDSEE</sequence>
<gene>
    <name evidence="16" type="ORF">H4219_006281</name>
</gene>
<comment type="function">
    <text evidence="10">Accessory protein for the calcitonin gene-related peptide (CGRP) receptor. It modulates CGRP responsiveness in a variety of tissues.</text>
</comment>
<keyword evidence="9" id="KW-0539">Nucleus</keyword>
<organism evidence="16 17">
    <name type="scientific">Mycoemilia scoparia</name>
    <dbReference type="NCBI Taxonomy" id="417184"/>
    <lineage>
        <taxon>Eukaryota</taxon>
        <taxon>Fungi</taxon>
        <taxon>Fungi incertae sedis</taxon>
        <taxon>Zoopagomycota</taxon>
        <taxon>Kickxellomycotina</taxon>
        <taxon>Kickxellomycetes</taxon>
        <taxon>Kickxellales</taxon>
        <taxon>Kickxellaceae</taxon>
        <taxon>Mycoemilia</taxon>
    </lineage>
</organism>
<dbReference type="OrthoDB" id="1746530at2759"/>
<keyword evidence="6" id="KW-0240">DNA-directed RNA polymerase</keyword>
<evidence type="ECO:0000256" key="6">
    <source>
        <dbReference type="ARBA" id="ARBA00022478"/>
    </source>
</evidence>
<reference evidence="16" key="1">
    <citation type="submission" date="2022-07" db="EMBL/GenBank/DDBJ databases">
        <title>Phylogenomic reconstructions and comparative analyses of Kickxellomycotina fungi.</title>
        <authorList>
            <person name="Reynolds N.K."/>
            <person name="Stajich J.E."/>
            <person name="Barry K."/>
            <person name="Grigoriev I.V."/>
            <person name="Crous P."/>
            <person name="Smith M.E."/>
        </authorList>
    </citation>
    <scope>NUCLEOTIDE SEQUENCE</scope>
    <source>
        <strain evidence="16">NBRC 100468</strain>
    </source>
</reference>
<dbReference type="PANTHER" id="PTHR15561:SF0">
    <property type="entry name" value="DNA-DIRECTED RNA POLYMERASE III SUBUNIT RPC9"/>
    <property type="match status" value="1"/>
</dbReference>
<evidence type="ECO:0000313" key="16">
    <source>
        <dbReference type="EMBL" id="KAJ1910111.1"/>
    </source>
</evidence>
<dbReference type="InterPro" id="IPR038324">
    <property type="entry name" value="Rpb4/RPC9_sf"/>
</dbReference>
<comment type="function">
    <text evidence="12">DNA-dependent RNA polymerase catalyzes the transcription of DNA into RNA using the four ribonucleoside triphosphates as substrates. Specific peripheric component of RNA polymerase III (Pol III) which synthesizes small non-coding RNAs including 5S rRNA, snRNAs, tRNAs and miRNAs from at least 500 distinct genomic loci. With POLR3H/RPC8 forms a mobile stalk that protrudes from Pol III core and functions primarily in transcription initiation. Pol III plays a key role in sensing and limiting infection by intracellular bacteria and DNA viruses. Acts as nuclear and cytosolic DNA sensor involved in innate immune response. Can sense non-self dsDNA that serves as template for transcription into dsRNA. The non-self RNA polymerase III transcripts, such as Epstein-Barr virus-encoded RNAs (EBERs) induce type I interferon and NF-kappa-B through the RIG-I pathway.</text>
</comment>
<evidence type="ECO:0000256" key="9">
    <source>
        <dbReference type="ARBA" id="ARBA00023242"/>
    </source>
</evidence>
<accession>A0A9W8DME6</accession>
<dbReference type="InterPro" id="IPR010997">
    <property type="entry name" value="HRDC-like_sf"/>
</dbReference>
<evidence type="ECO:0000256" key="8">
    <source>
        <dbReference type="ARBA" id="ARBA00023163"/>
    </source>
</evidence>
<comment type="similarity">
    <text evidence="3">Belongs to the eukaryotic RPC9 RNA polymerase subunit family.</text>
</comment>
<dbReference type="InterPro" id="IPR038846">
    <property type="entry name" value="RPC9"/>
</dbReference>
<comment type="subunit">
    <text evidence="11">Component of the RNA polymerase III complex consisting of 17 subunits: a ten-subunit horseshoe-shaped catalytic core composed of POLR3A/RPC1, POLR3B/RPC2, POLR1C/RPAC1, POLR1D/RPAC2, POLR3K/RPC10, POLR2E/RPABC1, POLR2F/RPABC2, POLR2H/RPABC3, POLR2K/RPABC4 and POLR2L/RPABC5; a mobile stalk composed of two subunits POLR3H/RPC8 and CRCP/RPC9, protruding from the core and functioning primarily in transcription initiation; and additional subunits homologous to general transcription factors of the RNA polymerase II machinery, POLR3C/RPC3-POLR3F/RPC6-POLR3G/RPC7 heterotrimer required for transcription initiation and POLR3D/RPC4-POLR3E/RPC5 heterodimer involved in both transcription initiation and termination.</text>
</comment>
<feature type="compositionally biased region" description="Acidic residues" evidence="14">
    <location>
        <begin position="128"/>
        <end position="162"/>
    </location>
</feature>
<name>A0A9W8DME6_9FUNG</name>
<dbReference type="SMART" id="SM00657">
    <property type="entry name" value="RPOL4c"/>
    <property type="match status" value="1"/>
</dbReference>
<dbReference type="GO" id="GO:0005666">
    <property type="term" value="C:RNA polymerase III complex"/>
    <property type="evidence" value="ECO:0007669"/>
    <property type="project" value="InterPro"/>
</dbReference>
<evidence type="ECO:0000259" key="15">
    <source>
        <dbReference type="SMART" id="SM00657"/>
    </source>
</evidence>
<evidence type="ECO:0000256" key="13">
    <source>
        <dbReference type="ARBA" id="ARBA00073026"/>
    </source>
</evidence>
<keyword evidence="5" id="KW-1003">Cell membrane</keyword>
<protein>
    <recommendedName>
        <fullName evidence="4">DNA-directed RNA polymerase III subunit RPC9</fullName>
    </recommendedName>
    <alternativeName>
        <fullName evidence="13">DNA-directed RNA polymerase III subunit rpc9</fullName>
    </alternativeName>
</protein>
<comment type="caution">
    <text evidence="16">The sequence shown here is derived from an EMBL/GenBank/DDBJ whole genome shotgun (WGS) entry which is preliminary data.</text>
</comment>
<dbReference type="PANTHER" id="PTHR15561">
    <property type="entry name" value="CALCITONIN GENE-RELATED PEPTIDE-RECEPTOR COMPONENT PROTEIN"/>
    <property type="match status" value="1"/>
</dbReference>
<evidence type="ECO:0000256" key="10">
    <source>
        <dbReference type="ARBA" id="ARBA00043924"/>
    </source>
</evidence>
<dbReference type="GO" id="GO:0006384">
    <property type="term" value="P:transcription initiation at RNA polymerase III promoter"/>
    <property type="evidence" value="ECO:0007669"/>
    <property type="project" value="InterPro"/>
</dbReference>
<comment type="subcellular location">
    <subcellularLocation>
        <location evidence="2">Cell membrane</location>
        <topology evidence="2">Peripheral membrane protein</topology>
        <orientation evidence="2">Cytoplasmic side</orientation>
    </subcellularLocation>
    <subcellularLocation>
        <location evidence="1">Nucleus</location>
    </subcellularLocation>
</comment>
<feature type="domain" description="RNA polymerase Rpb4/RPC9 core" evidence="15">
    <location>
        <begin position="1"/>
        <end position="128"/>
    </location>
</feature>
<keyword evidence="17" id="KW-1185">Reference proteome</keyword>
<evidence type="ECO:0000256" key="3">
    <source>
        <dbReference type="ARBA" id="ARBA00006898"/>
    </source>
</evidence>
<evidence type="ECO:0000256" key="2">
    <source>
        <dbReference type="ARBA" id="ARBA00004413"/>
    </source>
</evidence>
<keyword evidence="7" id="KW-0472">Membrane</keyword>
<dbReference type="Proteomes" id="UP001150538">
    <property type="component" value="Unassembled WGS sequence"/>
</dbReference>
<dbReference type="AlphaFoldDB" id="A0A9W8DME6"/>
<evidence type="ECO:0000256" key="5">
    <source>
        <dbReference type="ARBA" id="ARBA00022475"/>
    </source>
</evidence>
<evidence type="ECO:0000256" key="11">
    <source>
        <dbReference type="ARBA" id="ARBA00044007"/>
    </source>
</evidence>
<dbReference type="EMBL" id="JANBPU010000628">
    <property type="protein sequence ID" value="KAJ1910111.1"/>
    <property type="molecule type" value="Genomic_DNA"/>
</dbReference>
<evidence type="ECO:0000313" key="17">
    <source>
        <dbReference type="Proteomes" id="UP001150538"/>
    </source>
</evidence>
<evidence type="ECO:0000256" key="4">
    <source>
        <dbReference type="ARBA" id="ARBA00016672"/>
    </source>
</evidence>
<dbReference type="GO" id="GO:0000166">
    <property type="term" value="F:nucleotide binding"/>
    <property type="evidence" value="ECO:0007669"/>
    <property type="project" value="InterPro"/>
</dbReference>
<feature type="region of interest" description="Disordered" evidence="14">
    <location>
        <begin position="125"/>
        <end position="174"/>
    </location>
</feature>
<keyword evidence="8" id="KW-0804">Transcription</keyword>
<evidence type="ECO:0000256" key="7">
    <source>
        <dbReference type="ARBA" id="ARBA00023136"/>
    </source>
</evidence>
<dbReference type="FunFam" id="1.20.1250.40:FF:000002">
    <property type="entry name" value="DNA-directed RNA polymerase III subunit RPC9"/>
    <property type="match status" value="1"/>
</dbReference>
<proteinExistence type="inferred from homology"/>
<dbReference type="Gene3D" id="1.20.1250.40">
    <property type="match status" value="1"/>
</dbReference>
<evidence type="ECO:0000256" key="14">
    <source>
        <dbReference type="SAM" id="MobiDB-lite"/>
    </source>
</evidence>
<dbReference type="SUPFAM" id="SSF47819">
    <property type="entry name" value="HRDC-like"/>
    <property type="match status" value="1"/>
</dbReference>
<dbReference type="InterPro" id="IPR005574">
    <property type="entry name" value="Rpb4/RPC9"/>
</dbReference>
<dbReference type="InterPro" id="IPR006590">
    <property type="entry name" value="RNA_pol_Rpb4/RPC9_core"/>
</dbReference>
<dbReference type="Pfam" id="PF03874">
    <property type="entry name" value="RNA_pol_Rpb4"/>
    <property type="match status" value="1"/>
</dbReference>